<dbReference type="Pfam" id="PF12728">
    <property type="entry name" value="HTH_17"/>
    <property type="match status" value="1"/>
</dbReference>
<dbReference type="EMBL" id="CP034562">
    <property type="protein sequence ID" value="AZQ61730.1"/>
    <property type="molecule type" value="Genomic_DNA"/>
</dbReference>
<proteinExistence type="predicted"/>
<evidence type="ECO:0000313" key="2">
    <source>
        <dbReference type="EMBL" id="AZQ61730.1"/>
    </source>
</evidence>
<keyword evidence="2" id="KW-0238">DNA-binding</keyword>
<sequence>MIVNKDTRVSSFNNPFELIDRRLIQIEEVLALMLEEQKARKVKPVNPNKRFTRKEVKELYSISYATIHNLINKGLLESQKIGRKTVFTQGALNNCFDKKKGGAYV</sequence>
<evidence type="ECO:0000259" key="1">
    <source>
        <dbReference type="Pfam" id="PF12728"/>
    </source>
</evidence>
<organism evidence="2 3">
    <name type="scientific">Flammeovirga pectinis</name>
    <dbReference type="NCBI Taxonomy" id="2494373"/>
    <lineage>
        <taxon>Bacteria</taxon>
        <taxon>Pseudomonadati</taxon>
        <taxon>Bacteroidota</taxon>
        <taxon>Cytophagia</taxon>
        <taxon>Cytophagales</taxon>
        <taxon>Flammeovirgaceae</taxon>
        <taxon>Flammeovirga</taxon>
    </lineage>
</organism>
<evidence type="ECO:0000313" key="3">
    <source>
        <dbReference type="Proteomes" id="UP000267268"/>
    </source>
</evidence>
<keyword evidence="3" id="KW-1185">Reference proteome</keyword>
<feature type="domain" description="Helix-turn-helix" evidence="1">
    <location>
        <begin position="52"/>
        <end position="92"/>
    </location>
</feature>
<name>A0A3Q9FPA5_9BACT</name>
<reference evidence="2 3" key="1">
    <citation type="submission" date="2018-12" db="EMBL/GenBank/DDBJ databases">
        <title>Flammeovirga pectinis sp. nov., isolated from the gut of the Korean scallop, Patinopecten yessoensis.</title>
        <authorList>
            <person name="Bae J.-W."/>
            <person name="Jeong Y.-S."/>
            <person name="Kang W."/>
        </authorList>
    </citation>
    <scope>NUCLEOTIDE SEQUENCE [LARGE SCALE GENOMIC DNA]</scope>
    <source>
        <strain evidence="2 3">L12M1</strain>
    </source>
</reference>
<protein>
    <submittedName>
        <fullName evidence="2">DNA-binding protein</fullName>
    </submittedName>
</protein>
<dbReference type="InterPro" id="IPR041657">
    <property type="entry name" value="HTH_17"/>
</dbReference>
<dbReference type="RefSeq" id="WP_126612522.1">
    <property type="nucleotide sequence ID" value="NZ_CP034562.1"/>
</dbReference>
<gene>
    <name evidence="2" type="ORF">EI427_05620</name>
</gene>
<accession>A0A3Q9FPA5</accession>
<dbReference type="KEGG" id="fll:EI427_05620"/>
<dbReference type="AlphaFoldDB" id="A0A3Q9FPA5"/>
<dbReference type="Proteomes" id="UP000267268">
    <property type="component" value="Chromosome 1"/>
</dbReference>
<dbReference type="GO" id="GO:0003677">
    <property type="term" value="F:DNA binding"/>
    <property type="evidence" value="ECO:0007669"/>
    <property type="project" value="UniProtKB-KW"/>
</dbReference>